<reference evidence="2 3" key="1">
    <citation type="submission" date="2017-08" db="EMBL/GenBank/DDBJ databases">
        <title>Infants hospitalized years apart are colonized by the same room-sourced microbial strains.</title>
        <authorList>
            <person name="Brooks B."/>
            <person name="Olm M.R."/>
            <person name="Firek B.A."/>
            <person name="Baker R."/>
            <person name="Thomas B.C."/>
            <person name="Morowitz M.J."/>
            <person name="Banfield J.F."/>
        </authorList>
    </citation>
    <scope>NUCLEOTIDE SEQUENCE [LARGE SCALE GENOMIC DNA]</scope>
    <source>
        <strain evidence="2">S2_003_000_R2_14</strain>
    </source>
</reference>
<keyword evidence="1" id="KW-0175">Coiled coil</keyword>
<gene>
    <name evidence="2" type="ORF">DI536_04995</name>
</gene>
<evidence type="ECO:0000313" key="2">
    <source>
        <dbReference type="EMBL" id="PZR17669.1"/>
    </source>
</evidence>
<proteinExistence type="predicted"/>
<feature type="coiled-coil region" evidence="1">
    <location>
        <begin position="188"/>
        <end position="231"/>
    </location>
</feature>
<dbReference type="EMBL" id="QFQP01000002">
    <property type="protein sequence ID" value="PZR17669.1"/>
    <property type="molecule type" value="Genomic_DNA"/>
</dbReference>
<name>A0A2W5TPT8_9BACT</name>
<evidence type="ECO:0000313" key="3">
    <source>
        <dbReference type="Proteomes" id="UP000249061"/>
    </source>
</evidence>
<comment type="caution">
    <text evidence="2">The sequence shown here is derived from an EMBL/GenBank/DDBJ whole genome shotgun (WGS) entry which is preliminary data.</text>
</comment>
<accession>A0A2W5TPT8</accession>
<dbReference type="Proteomes" id="UP000249061">
    <property type="component" value="Unassembled WGS sequence"/>
</dbReference>
<sequence>MVDYRKFLAKPEEVVAPWFGGESIDLADRRLRVAARPERPGWFRFEVKGRTARVVGEATPVELSSLPRVRGFFWSERLVSDGARAELLNLLPDEEPPLFSPVTARRWHGGELLFDQLEFESEAEGHVRTALAAGASIKEVKGVSAPLRAAFAYALGQKEARRLGTQVSHAELKPSIQRLTEGGAEAVIHALMAERALAERELRELRERRAVEALRNEVQRAREARARNRHAVEDRLFDALDAAGARLESHRQLGEERVEVVFRFMDTRFVSIVDAATLQVIDSGICLGHPPRDDLVTLESLPSVIKEAIDTDALVILRYA</sequence>
<dbReference type="AlphaFoldDB" id="A0A2W5TPT8"/>
<organism evidence="2 3">
    <name type="scientific">Archangium gephyra</name>
    <dbReference type="NCBI Taxonomy" id="48"/>
    <lineage>
        <taxon>Bacteria</taxon>
        <taxon>Pseudomonadati</taxon>
        <taxon>Myxococcota</taxon>
        <taxon>Myxococcia</taxon>
        <taxon>Myxococcales</taxon>
        <taxon>Cystobacterineae</taxon>
        <taxon>Archangiaceae</taxon>
        <taxon>Archangium</taxon>
    </lineage>
</organism>
<protein>
    <submittedName>
        <fullName evidence="2">Uncharacterized protein</fullName>
    </submittedName>
</protein>
<evidence type="ECO:0000256" key="1">
    <source>
        <dbReference type="SAM" id="Coils"/>
    </source>
</evidence>